<feature type="region of interest" description="Disordered" evidence="1">
    <location>
        <begin position="92"/>
        <end position="117"/>
    </location>
</feature>
<accession>A0A180G0F1</accession>
<gene>
    <name evidence="2" type="ORF">PTTG_10284</name>
</gene>
<dbReference type="EnsemblFungi" id="PTTG_10284-t43_1">
    <property type="protein sequence ID" value="PTTG_10284-t43_1-p1"/>
    <property type="gene ID" value="PTTG_10284"/>
</dbReference>
<dbReference type="EMBL" id="ADAS02001551">
    <property type="protein sequence ID" value="OAV86161.1"/>
    <property type="molecule type" value="Genomic_DNA"/>
</dbReference>
<evidence type="ECO:0000313" key="4">
    <source>
        <dbReference type="Proteomes" id="UP000005240"/>
    </source>
</evidence>
<dbReference type="Proteomes" id="UP000005240">
    <property type="component" value="Unassembled WGS sequence"/>
</dbReference>
<proteinExistence type="predicted"/>
<reference evidence="2" key="1">
    <citation type="submission" date="2009-11" db="EMBL/GenBank/DDBJ databases">
        <authorList>
            <consortium name="The Broad Institute Genome Sequencing Platform"/>
            <person name="Ward D."/>
            <person name="Feldgarden M."/>
            <person name="Earl A."/>
            <person name="Young S.K."/>
            <person name="Zeng Q."/>
            <person name="Koehrsen M."/>
            <person name="Alvarado L."/>
            <person name="Berlin A."/>
            <person name="Bochicchio J."/>
            <person name="Borenstein D."/>
            <person name="Chapman S.B."/>
            <person name="Chen Z."/>
            <person name="Engels R."/>
            <person name="Freedman E."/>
            <person name="Gellesch M."/>
            <person name="Goldberg J."/>
            <person name="Griggs A."/>
            <person name="Gujja S."/>
            <person name="Heilman E."/>
            <person name="Heiman D."/>
            <person name="Hepburn T."/>
            <person name="Howarth C."/>
            <person name="Jen D."/>
            <person name="Larson L."/>
            <person name="Lewis B."/>
            <person name="Mehta T."/>
            <person name="Park D."/>
            <person name="Pearson M."/>
            <person name="Roberts A."/>
            <person name="Saif S."/>
            <person name="Shea T."/>
            <person name="Shenoy N."/>
            <person name="Sisk P."/>
            <person name="Stolte C."/>
            <person name="Sykes S."/>
            <person name="Thomson T."/>
            <person name="Walk T."/>
            <person name="White J."/>
            <person name="Yandava C."/>
            <person name="Izard J."/>
            <person name="Baranova O.V."/>
            <person name="Blanton J.M."/>
            <person name="Tanner A.C."/>
            <person name="Dewhirst F.E."/>
            <person name="Haas B."/>
            <person name="Nusbaum C."/>
            <person name="Birren B."/>
        </authorList>
    </citation>
    <scope>NUCLEOTIDE SEQUENCE [LARGE SCALE GENOMIC DNA]</scope>
    <source>
        <strain evidence="2">1-1 BBBD Race 1</strain>
    </source>
</reference>
<reference evidence="2" key="2">
    <citation type="submission" date="2016-05" db="EMBL/GenBank/DDBJ databases">
        <title>Comparative analysis highlights variable genome content of wheat rusts and divergence of the mating loci.</title>
        <authorList>
            <person name="Cuomo C.A."/>
            <person name="Bakkeren G."/>
            <person name="Szabo L."/>
            <person name="Khalil H."/>
            <person name="Joly D."/>
            <person name="Goldberg J."/>
            <person name="Young S."/>
            <person name="Zeng Q."/>
            <person name="Fellers J."/>
        </authorList>
    </citation>
    <scope>NUCLEOTIDE SEQUENCE [LARGE SCALE GENOMIC DNA]</scope>
    <source>
        <strain evidence="2">1-1 BBBD Race 1</strain>
    </source>
</reference>
<name>A0A180G0F1_PUCT1</name>
<evidence type="ECO:0000313" key="2">
    <source>
        <dbReference type="EMBL" id="OAV86161.1"/>
    </source>
</evidence>
<reference evidence="3" key="4">
    <citation type="submission" date="2025-05" db="UniProtKB">
        <authorList>
            <consortium name="EnsemblFungi"/>
        </authorList>
    </citation>
    <scope>IDENTIFICATION</scope>
    <source>
        <strain evidence="3">isolate 1-1 / race 1 (BBBD)</strain>
    </source>
</reference>
<feature type="region of interest" description="Disordered" evidence="1">
    <location>
        <begin position="1"/>
        <end position="75"/>
    </location>
</feature>
<feature type="non-terminal residue" evidence="2">
    <location>
        <position position="241"/>
    </location>
</feature>
<evidence type="ECO:0000313" key="3">
    <source>
        <dbReference type="EnsemblFungi" id="PTTG_10284-t43_1-p1"/>
    </source>
</evidence>
<dbReference type="VEuPathDB" id="FungiDB:PTTG_10284"/>
<sequence>MANRIKAISEHQPPPDQAPTDDPTAEAPKTKKSKKVPPTDQETRSTSKTPGKARTPVPNPIGETPTINEDDGLGSGNAIANRYQVLIGDQPKEGTAANPVDAESAEPLTTTERSGNEESIRLKIDKLTDQAFAAEDAGNSALAERYFTVCQGLAATKTSDPTKGLIAGPKLLGATRIVTPLAAFPEPLETMQLSDKTDNMPGGVVFDDDARPTSHNVGFTPFFKKNLLELRCPLPLTIFNE</sequence>
<protein>
    <submittedName>
        <fullName evidence="2 3">Uncharacterized protein</fullName>
    </submittedName>
</protein>
<organism evidence="2">
    <name type="scientific">Puccinia triticina (isolate 1-1 / race 1 (BBBD))</name>
    <name type="common">Brown leaf rust fungus</name>
    <dbReference type="NCBI Taxonomy" id="630390"/>
    <lineage>
        <taxon>Eukaryota</taxon>
        <taxon>Fungi</taxon>
        <taxon>Dikarya</taxon>
        <taxon>Basidiomycota</taxon>
        <taxon>Pucciniomycotina</taxon>
        <taxon>Pucciniomycetes</taxon>
        <taxon>Pucciniales</taxon>
        <taxon>Pucciniaceae</taxon>
        <taxon>Puccinia</taxon>
    </lineage>
</organism>
<evidence type="ECO:0000256" key="1">
    <source>
        <dbReference type="SAM" id="MobiDB-lite"/>
    </source>
</evidence>
<feature type="compositionally biased region" description="Low complexity" evidence="1">
    <location>
        <begin position="18"/>
        <end position="27"/>
    </location>
</feature>
<reference evidence="3 4" key="3">
    <citation type="journal article" date="2017" name="G3 (Bethesda)">
        <title>Comparative analysis highlights variable genome content of wheat rusts and divergence of the mating loci.</title>
        <authorList>
            <person name="Cuomo C.A."/>
            <person name="Bakkeren G."/>
            <person name="Khalil H.B."/>
            <person name="Panwar V."/>
            <person name="Joly D."/>
            <person name="Linning R."/>
            <person name="Sakthikumar S."/>
            <person name="Song X."/>
            <person name="Adiconis X."/>
            <person name="Fan L."/>
            <person name="Goldberg J.M."/>
            <person name="Levin J.Z."/>
            <person name="Young S."/>
            <person name="Zeng Q."/>
            <person name="Anikster Y."/>
            <person name="Bruce M."/>
            <person name="Wang M."/>
            <person name="Yin C."/>
            <person name="McCallum B."/>
            <person name="Szabo L.J."/>
            <person name="Hulbert S."/>
            <person name="Chen X."/>
            <person name="Fellers J.P."/>
        </authorList>
    </citation>
    <scope>NUCLEOTIDE SEQUENCE</scope>
    <source>
        <strain evidence="4">Isolate 1-1 / race 1 (BBBD)</strain>
        <strain evidence="3">isolate 1-1 / race 1 (BBBD)</strain>
    </source>
</reference>
<keyword evidence="4" id="KW-1185">Reference proteome</keyword>
<dbReference type="AlphaFoldDB" id="A0A180G0F1"/>